<gene>
    <name evidence="1" type="ORF">CLUMA_CG020433</name>
</gene>
<evidence type="ECO:0000313" key="1">
    <source>
        <dbReference type="EMBL" id="CRL07465.1"/>
    </source>
</evidence>
<organism evidence="1 2">
    <name type="scientific">Clunio marinus</name>
    <dbReference type="NCBI Taxonomy" id="568069"/>
    <lineage>
        <taxon>Eukaryota</taxon>
        <taxon>Metazoa</taxon>
        <taxon>Ecdysozoa</taxon>
        <taxon>Arthropoda</taxon>
        <taxon>Hexapoda</taxon>
        <taxon>Insecta</taxon>
        <taxon>Pterygota</taxon>
        <taxon>Neoptera</taxon>
        <taxon>Endopterygota</taxon>
        <taxon>Diptera</taxon>
        <taxon>Nematocera</taxon>
        <taxon>Chironomoidea</taxon>
        <taxon>Chironomidae</taxon>
        <taxon>Clunio</taxon>
    </lineage>
</organism>
<dbReference type="InterPro" id="IPR021917">
    <property type="entry name" value="Unchr_Zn-peptidase-like"/>
</dbReference>
<reference evidence="1 2" key="1">
    <citation type="submission" date="2015-04" db="EMBL/GenBank/DDBJ databases">
        <authorList>
            <person name="Syromyatnikov M.Y."/>
            <person name="Popov V.N."/>
        </authorList>
    </citation>
    <scope>NUCLEOTIDE SEQUENCE [LARGE SCALE GENOMIC DNA]</scope>
</reference>
<dbReference type="PANTHER" id="PTHR21054">
    <property type="entry name" value="ZINC METALLOPROTEINASE-RELATED"/>
    <property type="match status" value="1"/>
</dbReference>
<dbReference type="InterPro" id="IPR053002">
    <property type="entry name" value="Metalloproteinase_M10B"/>
</dbReference>
<keyword evidence="2" id="KW-1185">Reference proteome</keyword>
<protein>
    <submittedName>
        <fullName evidence="1">CLUMA_CG020433, isoform A</fullName>
    </submittedName>
</protein>
<accession>A0A1J1J8Z7</accession>
<dbReference type="AlphaFoldDB" id="A0A1J1J8Z7"/>
<dbReference type="PANTHER" id="PTHR21054:SF2">
    <property type="entry name" value="MIP04191P"/>
    <property type="match status" value="1"/>
</dbReference>
<proteinExistence type="predicted"/>
<dbReference type="EMBL" id="CVRI01000072">
    <property type="protein sequence ID" value="CRL07465.1"/>
    <property type="molecule type" value="Genomic_DNA"/>
</dbReference>
<dbReference type="Pfam" id="PF12044">
    <property type="entry name" value="Metallopep"/>
    <property type="match status" value="1"/>
</dbReference>
<dbReference type="Proteomes" id="UP000183832">
    <property type="component" value="Unassembled WGS sequence"/>
</dbReference>
<evidence type="ECO:0000313" key="2">
    <source>
        <dbReference type="Proteomes" id="UP000183832"/>
    </source>
</evidence>
<sequence length="463" mass="53656">MRQQTRVIAALVEGCSISAKNIQEGLFTILFTFSTKKKESIAQNLKFSILSLRENCENIFEISYCNVKVVLNLKYESFSNINYDIQPIYIIHRNSDGKFQSTSDDNENDVSDALANIDLALKLTQCVISTKFNENRLGERSFALRKCEEFYSNIDVEEARKMNQWELYDEIAKEILNKNGSDVRKYRKFVAFVSCTLFQGLEENEEYSYSNIQRKTLANPALGGGFLCLMGSGSLFSYPKNVESVQAAFQNKKKVDLNQVLDDSNYRKTYGGCFSTSLGSLIHEIGHIFDLAHTESGLMGDDIDYVHRFFLTELFTEVLPKRSIRCQINKDLQSKFDISKKFTILKKPGGTFLEKYHQQKNNDMTFFEQSCLVTLWNHKWFTQSRHFDEITFNHEEKILRSKDSFIRVIEIRELEHKNRIVIKSWIFSDINLSEFSFPKEILLKSISIFAISSNGVIYKEDFN</sequence>
<dbReference type="OrthoDB" id="74460at2759"/>
<name>A0A1J1J8Z7_9DIPT</name>